<feature type="non-terminal residue" evidence="1">
    <location>
        <position position="1"/>
    </location>
</feature>
<evidence type="ECO:0000313" key="1">
    <source>
        <dbReference type="EMBL" id="CAI2187424.1"/>
    </source>
</evidence>
<dbReference type="Proteomes" id="UP001153678">
    <property type="component" value="Unassembled WGS sequence"/>
</dbReference>
<gene>
    <name evidence="1" type="ORF">FWILDA_LOCUS13074</name>
</gene>
<dbReference type="OrthoDB" id="2348234at2759"/>
<accession>A0A9W4SZQ3</accession>
<dbReference type="EMBL" id="CAMKVN010004624">
    <property type="protein sequence ID" value="CAI2187424.1"/>
    <property type="molecule type" value="Genomic_DNA"/>
</dbReference>
<name>A0A9W4SZQ3_9GLOM</name>
<comment type="caution">
    <text evidence="1">The sequence shown here is derived from an EMBL/GenBank/DDBJ whole genome shotgun (WGS) entry which is preliminary data.</text>
</comment>
<evidence type="ECO:0000313" key="2">
    <source>
        <dbReference type="Proteomes" id="UP001153678"/>
    </source>
</evidence>
<protein>
    <submittedName>
        <fullName evidence="1">18120_t:CDS:1</fullName>
    </submittedName>
</protein>
<organism evidence="1 2">
    <name type="scientific">Funneliformis geosporum</name>
    <dbReference type="NCBI Taxonomy" id="1117311"/>
    <lineage>
        <taxon>Eukaryota</taxon>
        <taxon>Fungi</taxon>
        <taxon>Fungi incertae sedis</taxon>
        <taxon>Mucoromycota</taxon>
        <taxon>Glomeromycotina</taxon>
        <taxon>Glomeromycetes</taxon>
        <taxon>Glomerales</taxon>
        <taxon>Glomeraceae</taxon>
        <taxon>Funneliformis</taxon>
    </lineage>
</organism>
<reference evidence="1" key="1">
    <citation type="submission" date="2022-08" db="EMBL/GenBank/DDBJ databases">
        <authorList>
            <person name="Kallberg Y."/>
            <person name="Tangrot J."/>
            <person name="Rosling A."/>
        </authorList>
    </citation>
    <scope>NUCLEOTIDE SEQUENCE</scope>
    <source>
        <strain evidence="1">Wild A</strain>
    </source>
</reference>
<dbReference type="AlphaFoldDB" id="A0A9W4SZQ3"/>
<proteinExistence type="predicted"/>
<sequence length="288" mass="33486">MSNQSLEEVEALSPSDFINYLNSKKIALFLHDDHINAFARQEVASKNRKRKLPETEEAQINVSKKKQKDLSYEIVQEICKPFERISLIKELMEILMTPWPSLFLLKISYCNRDFSSIENALRYTISFGGEINLSSLINCIIQYPLKTLVMFTVSIARNISDNLFITTVKNLRPDFLVWLNRKILIFKGEDKRVPYIFAYAAVGNSLKFYAINQDWELRSVSRLFDLSIQKDRLFAIVITDTAHVANLIHTRDLNDRPSYPTLRGDRYRVILSPLGYCYEPQNESELKD</sequence>
<keyword evidence="2" id="KW-1185">Reference proteome</keyword>